<comment type="pathway">
    <text evidence="5">Carbohydrate biosynthesis; dTDP-L-rhamnose biosynthesis.</text>
</comment>
<name>A0ABP8LYB1_9BACT</name>
<comment type="caution">
    <text evidence="7">The sequence shown here is derived from an EMBL/GenBank/DDBJ whole genome shotgun (WGS) entry which is preliminary data.</text>
</comment>
<dbReference type="PANTHER" id="PTHR21047:SF2">
    <property type="entry name" value="THYMIDINE DIPHOSPHO-4-KETO-RHAMNOSE 3,5-EPIMERASE"/>
    <property type="match status" value="1"/>
</dbReference>
<comment type="function">
    <text evidence="2 5">Catalyzes the epimerization of the C3' and C5'positions of dTDP-6-deoxy-D-xylo-4-hexulose, forming dTDP-6-deoxy-L-lyxo-4-hexulose.</text>
</comment>
<evidence type="ECO:0000256" key="3">
    <source>
        <dbReference type="ARBA" id="ARBA00012098"/>
    </source>
</evidence>
<comment type="catalytic activity">
    <reaction evidence="1 5">
        <text>dTDP-4-dehydro-6-deoxy-alpha-D-glucose = dTDP-4-dehydro-beta-L-rhamnose</text>
        <dbReference type="Rhea" id="RHEA:16969"/>
        <dbReference type="ChEBI" id="CHEBI:57649"/>
        <dbReference type="ChEBI" id="CHEBI:62830"/>
        <dbReference type="EC" id="5.1.3.13"/>
    </reaction>
</comment>
<reference evidence="8" key="1">
    <citation type="journal article" date="2019" name="Int. J. Syst. Evol. Microbiol.">
        <title>The Global Catalogue of Microorganisms (GCM) 10K type strain sequencing project: providing services to taxonomists for standard genome sequencing and annotation.</title>
        <authorList>
            <consortium name="The Broad Institute Genomics Platform"/>
            <consortium name="The Broad Institute Genome Sequencing Center for Infectious Disease"/>
            <person name="Wu L."/>
            <person name="Ma J."/>
        </authorList>
    </citation>
    <scope>NUCLEOTIDE SEQUENCE [LARGE SCALE GENOMIC DNA]</scope>
    <source>
        <strain evidence="8">JCM 17926</strain>
    </source>
</reference>
<evidence type="ECO:0000256" key="2">
    <source>
        <dbReference type="ARBA" id="ARBA00001997"/>
    </source>
</evidence>
<dbReference type="Proteomes" id="UP001500552">
    <property type="component" value="Unassembled WGS sequence"/>
</dbReference>
<dbReference type="EMBL" id="BAABHC010000016">
    <property type="protein sequence ID" value="GAA4438068.1"/>
    <property type="molecule type" value="Genomic_DNA"/>
</dbReference>
<dbReference type="InterPro" id="IPR014710">
    <property type="entry name" value="RmlC-like_jellyroll"/>
</dbReference>
<gene>
    <name evidence="7" type="primary">rfbC_2</name>
    <name evidence="7" type="ORF">GCM10023188_32970</name>
</gene>
<dbReference type="PANTHER" id="PTHR21047">
    <property type="entry name" value="DTDP-6-DEOXY-D-GLUCOSE-3,5 EPIMERASE"/>
    <property type="match status" value="1"/>
</dbReference>
<evidence type="ECO:0000313" key="7">
    <source>
        <dbReference type="EMBL" id="GAA4438068.1"/>
    </source>
</evidence>
<sequence>MIFTETKLKGAYIIDVKRLEDERGFFGRSYCKREMDEYGLNTNMVQANVSYNKKKGTLRGMHMQVSPYEETKLVRCTRGAIYDVIIDMPEDSGTYKQWIGVELTADNYRMLFVPEGFAHGFITLEDNSDVTYNVTQYYTPGSERGIRWNDPAFNIEWPIEPLIISEKDQAHPDFEETNATSKGKQLV</sequence>
<evidence type="ECO:0000313" key="8">
    <source>
        <dbReference type="Proteomes" id="UP001500552"/>
    </source>
</evidence>
<keyword evidence="8" id="KW-1185">Reference proteome</keyword>
<dbReference type="EC" id="5.1.3.13" evidence="3 5"/>
<dbReference type="Gene3D" id="2.60.120.10">
    <property type="entry name" value="Jelly Rolls"/>
    <property type="match status" value="1"/>
</dbReference>
<dbReference type="NCBIfam" id="TIGR01221">
    <property type="entry name" value="rmlC"/>
    <property type="match status" value="1"/>
</dbReference>
<evidence type="ECO:0000256" key="5">
    <source>
        <dbReference type="RuleBase" id="RU364069"/>
    </source>
</evidence>
<dbReference type="RefSeq" id="WP_345160627.1">
    <property type="nucleotide sequence ID" value="NZ_BAABHC010000016.1"/>
</dbReference>
<dbReference type="CDD" id="cd00438">
    <property type="entry name" value="cupin_RmlC"/>
    <property type="match status" value="1"/>
</dbReference>
<organism evidence="7 8">
    <name type="scientific">Pontibacter saemangeumensis</name>
    <dbReference type="NCBI Taxonomy" id="1084525"/>
    <lineage>
        <taxon>Bacteria</taxon>
        <taxon>Pseudomonadati</taxon>
        <taxon>Bacteroidota</taxon>
        <taxon>Cytophagia</taxon>
        <taxon>Cytophagales</taxon>
        <taxon>Hymenobacteraceae</taxon>
        <taxon>Pontibacter</taxon>
    </lineage>
</organism>
<evidence type="ECO:0000256" key="1">
    <source>
        <dbReference type="ARBA" id="ARBA00001298"/>
    </source>
</evidence>
<keyword evidence="5" id="KW-0413">Isomerase</keyword>
<proteinExistence type="inferred from homology"/>
<evidence type="ECO:0000256" key="6">
    <source>
        <dbReference type="SAM" id="MobiDB-lite"/>
    </source>
</evidence>
<feature type="compositionally biased region" description="Polar residues" evidence="6">
    <location>
        <begin position="177"/>
        <end position="187"/>
    </location>
</feature>
<protein>
    <recommendedName>
        <fullName evidence="4 5">dTDP-4-dehydrorhamnose 3,5-epimerase</fullName>
        <ecNumber evidence="3 5">5.1.3.13</ecNumber>
    </recommendedName>
    <alternativeName>
        <fullName evidence="5">Thymidine diphospho-4-keto-rhamnose 3,5-epimerase</fullName>
    </alternativeName>
</protein>
<dbReference type="Pfam" id="PF00908">
    <property type="entry name" value="dTDP_sugar_isom"/>
    <property type="match status" value="1"/>
</dbReference>
<feature type="region of interest" description="Disordered" evidence="6">
    <location>
        <begin position="168"/>
        <end position="187"/>
    </location>
</feature>
<evidence type="ECO:0000256" key="4">
    <source>
        <dbReference type="ARBA" id="ARBA00019595"/>
    </source>
</evidence>
<dbReference type="InterPro" id="IPR011051">
    <property type="entry name" value="RmlC_Cupin_sf"/>
</dbReference>
<accession>A0ABP8LYB1</accession>
<comment type="subunit">
    <text evidence="5">Homodimer.</text>
</comment>
<comment type="similarity">
    <text evidence="5">Belongs to the dTDP-4-dehydrorhamnose 3,5-epimerase family.</text>
</comment>
<dbReference type="SUPFAM" id="SSF51182">
    <property type="entry name" value="RmlC-like cupins"/>
    <property type="match status" value="1"/>
</dbReference>
<dbReference type="InterPro" id="IPR000888">
    <property type="entry name" value="RmlC-like"/>
</dbReference>